<accession>B9XG51</accession>
<sequence>MYFNHKMFWRAEYLALIRSPFRLRRWCYVLVFSGLFVLFLLIVLIGRGLDQLLFGRFRRQAVNNPVFIIAPPRSGTTLLQKLLSLDEQRFVHLKMYQTIFPAVCYQRLCSLLVWLDGRLGSPCHKLLGWCEKKWFGGWDDLHKMRLNQPEEDDALFLYAFPIGGHLSVVSFINELWEAGFPDSLQLSKRRRLMRYYRSCLQRHLYANGPNKTLLSKATQSSGSVEGLLEEFPDATFITIVRDPYRSVASHVSLFVPVWQAHSPDIVRNGPVAKAYARLAVEWYKHLFAFRNQVNPQRYYCIDYRNLARNPRETIERLYHHLGWSITDGYRAKLEAATQRQREFKSKHEYTLEEFGLSREWIRQELAEVIDAYKLDSEIRHQSKSPALK</sequence>
<dbReference type="PANTHER" id="PTHR36451:SF1">
    <property type="entry name" value="OMEGA-HYDROXY-BETA-DIHYDROMENAQUINONE-9 SULFOTRANSFERASE STF3"/>
    <property type="match status" value="1"/>
</dbReference>
<feature type="transmembrane region" description="Helical" evidence="1">
    <location>
        <begin position="26"/>
        <end position="49"/>
    </location>
</feature>
<dbReference type="EMBL" id="ABOX02000011">
    <property type="protein sequence ID" value="EEF61213.1"/>
    <property type="molecule type" value="Genomic_DNA"/>
</dbReference>
<dbReference type="SUPFAM" id="SSF52540">
    <property type="entry name" value="P-loop containing nucleoside triphosphate hydrolases"/>
    <property type="match status" value="1"/>
</dbReference>
<dbReference type="Proteomes" id="UP000003688">
    <property type="component" value="Unassembled WGS sequence"/>
</dbReference>
<gene>
    <name evidence="2" type="ORF">Cflav_PD3930</name>
</gene>
<dbReference type="Pfam" id="PF13469">
    <property type="entry name" value="Sulfotransfer_3"/>
    <property type="match status" value="1"/>
</dbReference>
<dbReference type="OrthoDB" id="9777890at2"/>
<dbReference type="InterPro" id="IPR027417">
    <property type="entry name" value="P-loop_NTPase"/>
</dbReference>
<keyword evidence="3" id="KW-1185">Reference proteome</keyword>
<reference evidence="2 3" key="1">
    <citation type="journal article" date="2011" name="J. Bacteriol.">
        <title>Genome sequence of 'Pedosphaera parvula' Ellin514, an aerobic Verrucomicrobial isolate from pasture soil.</title>
        <authorList>
            <person name="Kant R."/>
            <person name="van Passel M.W."/>
            <person name="Sangwan P."/>
            <person name="Palva A."/>
            <person name="Lucas S."/>
            <person name="Copeland A."/>
            <person name="Lapidus A."/>
            <person name="Glavina Del Rio T."/>
            <person name="Dalin E."/>
            <person name="Tice H."/>
            <person name="Bruce D."/>
            <person name="Goodwin L."/>
            <person name="Pitluck S."/>
            <person name="Chertkov O."/>
            <person name="Larimer F.W."/>
            <person name="Land M.L."/>
            <person name="Hauser L."/>
            <person name="Brettin T.S."/>
            <person name="Detter J.C."/>
            <person name="Han S."/>
            <person name="de Vos W.M."/>
            <person name="Janssen P.H."/>
            <person name="Smidt H."/>
        </authorList>
    </citation>
    <scope>NUCLEOTIDE SEQUENCE [LARGE SCALE GENOMIC DNA]</scope>
    <source>
        <strain evidence="2 3">Ellin514</strain>
    </source>
</reference>
<keyword evidence="2" id="KW-0808">Transferase</keyword>
<keyword evidence="1" id="KW-0812">Transmembrane</keyword>
<organism evidence="2 3">
    <name type="scientific">Pedosphaera parvula (strain Ellin514)</name>
    <dbReference type="NCBI Taxonomy" id="320771"/>
    <lineage>
        <taxon>Bacteria</taxon>
        <taxon>Pseudomonadati</taxon>
        <taxon>Verrucomicrobiota</taxon>
        <taxon>Pedosphaerae</taxon>
        <taxon>Pedosphaerales</taxon>
        <taxon>Pedosphaeraceae</taxon>
        <taxon>Pedosphaera</taxon>
    </lineage>
</organism>
<keyword evidence="1" id="KW-1133">Transmembrane helix</keyword>
<proteinExistence type="predicted"/>
<dbReference type="STRING" id="320771.Cflav_PD3930"/>
<dbReference type="PANTHER" id="PTHR36451">
    <property type="entry name" value="PAPS-DEPENDENT SULFOTRANSFERASE STF3"/>
    <property type="match status" value="1"/>
</dbReference>
<dbReference type="InterPro" id="IPR052736">
    <property type="entry name" value="Stf3_sulfotransferase"/>
</dbReference>
<comment type="caution">
    <text evidence="2">The sequence shown here is derived from an EMBL/GenBank/DDBJ whole genome shotgun (WGS) entry which is preliminary data.</text>
</comment>
<dbReference type="Gene3D" id="3.40.50.300">
    <property type="entry name" value="P-loop containing nucleotide triphosphate hydrolases"/>
    <property type="match status" value="1"/>
</dbReference>
<evidence type="ECO:0000313" key="3">
    <source>
        <dbReference type="Proteomes" id="UP000003688"/>
    </source>
</evidence>
<evidence type="ECO:0000313" key="2">
    <source>
        <dbReference type="EMBL" id="EEF61213.1"/>
    </source>
</evidence>
<dbReference type="AlphaFoldDB" id="B9XG51"/>
<dbReference type="GO" id="GO:0016740">
    <property type="term" value="F:transferase activity"/>
    <property type="evidence" value="ECO:0007669"/>
    <property type="project" value="UniProtKB-KW"/>
</dbReference>
<name>B9XG51_PEDPL</name>
<keyword evidence="1" id="KW-0472">Membrane</keyword>
<protein>
    <submittedName>
        <fullName evidence="2">Sulfotransferase</fullName>
    </submittedName>
</protein>
<evidence type="ECO:0000256" key="1">
    <source>
        <dbReference type="SAM" id="Phobius"/>
    </source>
</evidence>